<comment type="caution">
    <text evidence="2">The sequence shown here is derived from an EMBL/GenBank/DDBJ whole genome shotgun (WGS) entry which is preliminary data.</text>
</comment>
<feature type="region of interest" description="Disordered" evidence="1">
    <location>
        <begin position="149"/>
        <end position="230"/>
    </location>
</feature>
<name>A0ABT9R3V3_9ACTN</name>
<feature type="region of interest" description="Disordered" evidence="1">
    <location>
        <begin position="98"/>
        <end position="119"/>
    </location>
</feature>
<organism evidence="2 3">
    <name type="scientific">Streptosporangium brasiliense</name>
    <dbReference type="NCBI Taxonomy" id="47480"/>
    <lineage>
        <taxon>Bacteria</taxon>
        <taxon>Bacillati</taxon>
        <taxon>Actinomycetota</taxon>
        <taxon>Actinomycetes</taxon>
        <taxon>Streptosporangiales</taxon>
        <taxon>Streptosporangiaceae</taxon>
        <taxon>Streptosporangium</taxon>
    </lineage>
</organism>
<keyword evidence="3" id="KW-1185">Reference proteome</keyword>
<evidence type="ECO:0000313" key="2">
    <source>
        <dbReference type="EMBL" id="MDP9863904.1"/>
    </source>
</evidence>
<protein>
    <submittedName>
        <fullName evidence="2">Uncharacterized protein</fullName>
    </submittedName>
</protein>
<feature type="compositionally biased region" description="Basic residues" evidence="1">
    <location>
        <begin position="105"/>
        <end position="115"/>
    </location>
</feature>
<evidence type="ECO:0000256" key="1">
    <source>
        <dbReference type="SAM" id="MobiDB-lite"/>
    </source>
</evidence>
<dbReference type="EMBL" id="JAUSRB010000002">
    <property type="protein sequence ID" value="MDP9863904.1"/>
    <property type="molecule type" value="Genomic_DNA"/>
</dbReference>
<proteinExistence type="predicted"/>
<evidence type="ECO:0000313" key="3">
    <source>
        <dbReference type="Proteomes" id="UP001230426"/>
    </source>
</evidence>
<accession>A0ABT9R3V3</accession>
<dbReference type="Proteomes" id="UP001230426">
    <property type="component" value="Unassembled WGS sequence"/>
</dbReference>
<sequence>MNGAIGRIAAAVVEHQTNRLGPGPGLYMLGMRHNLSKKFQAGGVHQSRDGSKFLCRRRGYAWVRSSALRGDHNPSPISWAPRQTPGWTLTDVFHPFHRPSPWTRGRPRPSRRGRVHGGTIPARGWSGVAYLLDLNGFVGPAPAGMIPGLATPSRSASPRPRACGDGPYAPRGGRMSGSLTLHPGMVSMTGPRPAVSRCSRDQGPRVRRPSHARGGEPRSGRRRSTQIWVCGSSITRETEKSWSPVVVTRTS</sequence>
<gene>
    <name evidence="2" type="ORF">J2S55_003170</name>
</gene>
<reference evidence="2 3" key="1">
    <citation type="submission" date="2023-07" db="EMBL/GenBank/DDBJ databases">
        <title>Sequencing the genomes of 1000 actinobacteria strains.</title>
        <authorList>
            <person name="Klenk H.-P."/>
        </authorList>
    </citation>
    <scope>NUCLEOTIDE SEQUENCE [LARGE SCALE GENOMIC DNA]</scope>
    <source>
        <strain evidence="2 3">DSM 44109</strain>
    </source>
</reference>